<sequence length="56" mass="6644">MISLKLEKRSPPYNYQSDTIKLKSSLPSYAKLRSRLYKLIKPDADNIRFHSRFQEA</sequence>
<evidence type="ECO:0000313" key="1">
    <source>
        <dbReference type="EMBL" id="MBE9025271.1"/>
    </source>
</evidence>
<protein>
    <submittedName>
        <fullName evidence="1">Uncharacterized protein</fullName>
    </submittedName>
</protein>
<evidence type="ECO:0000313" key="2">
    <source>
        <dbReference type="Proteomes" id="UP000622533"/>
    </source>
</evidence>
<dbReference type="Proteomes" id="UP000622533">
    <property type="component" value="Unassembled WGS sequence"/>
</dbReference>
<proteinExistence type="predicted"/>
<dbReference type="AlphaFoldDB" id="A0A8J7A313"/>
<comment type="caution">
    <text evidence="1">The sequence shown here is derived from an EMBL/GenBank/DDBJ whole genome shotgun (WGS) entry which is preliminary data.</text>
</comment>
<dbReference type="EMBL" id="JADEXS010000387">
    <property type="protein sequence ID" value="MBE9025271.1"/>
    <property type="molecule type" value="Genomic_DNA"/>
</dbReference>
<gene>
    <name evidence="1" type="ORF">IQ276_23470</name>
</gene>
<dbReference type="RefSeq" id="WP_193920185.1">
    <property type="nucleotide sequence ID" value="NZ_JADEXS020000001.1"/>
</dbReference>
<keyword evidence="2" id="KW-1185">Reference proteome</keyword>
<accession>A0A8J7A313</accession>
<organism evidence="1 2">
    <name type="scientific">Desmonostoc muscorum LEGE 12446</name>
    <dbReference type="NCBI Taxonomy" id="1828758"/>
    <lineage>
        <taxon>Bacteria</taxon>
        <taxon>Bacillati</taxon>
        <taxon>Cyanobacteriota</taxon>
        <taxon>Cyanophyceae</taxon>
        <taxon>Nostocales</taxon>
        <taxon>Nostocaceae</taxon>
        <taxon>Desmonostoc</taxon>
    </lineage>
</organism>
<name>A0A8J7A313_DESMC</name>
<reference evidence="1" key="1">
    <citation type="submission" date="2020-10" db="EMBL/GenBank/DDBJ databases">
        <authorList>
            <person name="Castelo-Branco R."/>
            <person name="Eusebio N."/>
            <person name="Adriana R."/>
            <person name="Vieira A."/>
            <person name="Brugerolle De Fraissinette N."/>
            <person name="Rezende De Castro R."/>
            <person name="Schneider M.P."/>
            <person name="Vasconcelos V."/>
            <person name="Leao P.N."/>
        </authorList>
    </citation>
    <scope>NUCLEOTIDE SEQUENCE</scope>
    <source>
        <strain evidence="1">LEGE 12446</strain>
    </source>
</reference>